<dbReference type="GO" id="GO:0006508">
    <property type="term" value="P:proteolysis"/>
    <property type="evidence" value="ECO:0007669"/>
    <property type="project" value="UniProtKB-KW"/>
</dbReference>
<evidence type="ECO:0000256" key="6">
    <source>
        <dbReference type="SAM" id="SignalP"/>
    </source>
</evidence>
<proteinExistence type="inferred from homology"/>
<evidence type="ECO:0000256" key="3">
    <source>
        <dbReference type="ARBA" id="ARBA00022801"/>
    </source>
</evidence>
<dbReference type="GO" id="GO:0004252">
    <property type="term" value="F:serine-type endopeptidase activity"/>
    <property type="evidence" value="ECO:0007669"/>
    <property type="project" value="InterPro"/>
</dbReference>
<evidence type="ECO:0000313" key="9">
    <source>
        <dbReference type="Proteomes" id="UP001305702"/>
    </source>
</evidence>
<dbReference type="Proteomes" id="UP001305702">
    <property type="component" value="Chromosome"/>
</dbReference>
<keyword evidence="3" id="KW-0378">Hydrolase</keyword>
<sequence length="424" mass="46394">MKKKMAISIVMASLLLSGVVAAYASENFVATTPQQVELKSEDLPLDSKQKLQLQYQAQYLDKIKDEVGFTFGNFSAFEEYGEIYIDNTDQIKFVVLLAKEDLKTNSLAQNLKKFIPADLLEFKKTNMSLNDLKNIQRNIESIREELKKDDTLIYSSYPDIQKQKVVLEVNGITAETKNKILNRFGSDNVNIGQEIHPSIQRTDNYGTLGGGIALNSSSCSTGAIGIKDTREFIITAGHCVNGDGGTEYQNTSVVGTDHHSALNSGTDVGLINITTSRYVSNAYFYGAEAKSNYDKKITSTSVGLLNELVCKSGVKTGTTCGVIKNTSQNITYASPYNVTVYDTVRIEKASGEIYENGGDSGGIVFGGYYNDKLYGIHIAGNHNPETGAPGNVGYYQKIQTIINTYNEATSPFSIYLSDTARLAN</sequence>
<dbReference type="KEGG" id="paun:MJA45_02445"/>
<keyword evidence="4" id="KW-0720">Serine protease</keyword>
<keyword evidence="9" id="KW-1185">Reference proteome</keyword>
<organism evidence="8 9">
    <name type="scientific">Paenibacillus aurantius</name>
    <dbReference type="NCBI Taxonomy" id="2918900"/>
    <lineage>
        <taxon>Bacteria</taxon>
        <taxon>Bacillati</taxon>
        <taxon>Bacillota</taxon>
        <taxon>Bacilli</taxon>
        <taxon>Bacillales</taxon>
        <taxon>Paenibacillaceae</taxon>
        <taxon>Paenibacillus</taxon>
    </lineage>
</organism>
<dbReference type="AlphaFoldDB" id="A0AA96RG47"/>
<dbReference type="InterPro" id="IPR009003">
    <property type="entry name" value="Peptidase_S1_PA"/>
</dbReference>
<keyword evidence="6" id="KW-0732">Signal</keyword>
<dbReference type="InterPro" id="IPR043504">
    <property type="entry name" value="Peptidase_S1_PA_chymotrypsin"/>
</dbReference>
<keyword evidence="2" id="KW-0645">Protease</keyword>
<feature type="domain" description="Peptidase S1" evidence="7">
    <location>
        <begin position="222"/>
        <end position="401"/>
    </location>
</feature>
<evidence type="ECO:0000256" key="2">
    <source>
        <dbReference type="ARBA" id="ARBA00022670"/>
    </source>
</evidence>
<feature type="signal peptide" evidence="6">
    <location>
        <begin position="1"/>
        <end position="24"/>
    </location>
</feature>
<dbReference type="SUPFAM" id="SSF50494">
    <property type="entry name" value="Trypsin-like serine proteases"/>
    <property type="match status" value="1"/>
</dbReference>
<evidence type="ECO:0000256" key="5">
    <source>
        <dbReference type="ARBA" id="ARBA00023157"/>
    </source>
</evidence>
<evidence type="ECO:0000313" key="8">
    <source>
        <dbReference type="EMBL" id="WNQ11938.1"/>
    </source>
</evidence>
<dbReference type="Pfam" id="PF00089">
    <property type="entry name" value="Trypsin"/>
    <property type="match status" value="1"/>
</dbReference>
<dbReference type="CDD" id="cd21112">
    <property type="entry name" value="alphaLP-like"/>
    <property type="match status" value="1"/>
</dbReference>
<evidence type="ECO:0000259" key="7">
    <source>
        <dbReference type="Pfam" id="PF00089"/>
    </source>
</evidence>
<gene>
    <name evidence="8" type="ORF">MJA45_02445</name>
</gene>
<dbReference type="PRINTS" id="PR00861">
    <property type="entry name" value="ALYTICPTASE"/>
</dbReference>
<dbReference type="InterPro" id="IPR001316">
    <property type="entry name" value="Pept_S1A_streptogrisin"/>
</dbReference>
<name>A0AA96RG47_9BACL</name>
<dbReference type="Gene3D" id="2.40.10.10">
    <property type="entry name" value="Trypsin-like serine proteases"/>
    <property type="match status" value="2"/>
</dbReference>
<protein>
    <submittedName>
        <fullName evidence="8">S1 family peptidase</fullName>
    </submittedName>
</protein>
<keyword evidence="5" id="KW-1015">Disulfide bond</keyword>
<evidence type="ECO:0000256" key="4">
    <source>
        <dbReference type="ARBA" id="ARBA00022825"/>
    </source>
</evidence>
<comment type="similarity">
    <text evidence="1">Belongs to the peptidase S1 family.</text>
</comment>
<dbReference type="InterPro" id="IPR001254">
    <property type="entry name" value="Trypsin_dom"/>
</dbReference>
<reference evidence="8 9" key="1">
    <citation type="submission" date="2022-02" db="EMBL/GenBank/DDBJ databases">
        <title>Paenibacillus sp. MBLB1776 Whole Genome Shotgun Sequencing.</title>
        <authorList>
            <person name="Hwang C.Y."/>
            <person name="Cho E.-S."/>
            <person name="Seo M.-J."/>
        </authorList>
    </citation>
    <scope>NUCLEOTIDE SEQUENCE [LARGE SCALE GENOMIC DNA]</scope>
    <source>
        <strain evidence="8 9">MBLB1776</strain>
    </source>
</reference>
<dbReference type="EMBL" id="CP130318">
    <property type="protein sequence ID" value="WNQ11938.1"/>
    <property type="molecule type" value="Genomic_DNA"/>
</dbReference>
<feature type="chain" id="PRO_5041658059" evidence="6">
    <location>
        <begin position="25"/>
        <end position="424"/>
    </location>
</feature>
<accession>A0AA96RG47</accession>
<dbReference type="RefSeq" id="WP_315605714.1">
    <property type="nucleotide sequence ID" value="NZ_CP130318.1"/>
</dbReference>
<evidence type="ECO:0000256" key="1">
    <source>
        <dbReference type="ARBA" id="ARBA00007664"/>
    </source>
</evidence>